<dbReference type="GeneID" id="43590641"/>
<feature type="region of interest" description="Disordered" evidence="1">
    <location>
        <begin position="1"/>
        <end position="113"/>
    </location>
</feature>
<dbReference type="EMBL" id="CP144052">
    <property type="protein sequence ID" value="WWD16846.1"/>
    <property type="molecule type" value="Genomic_DNA"/>
</dbReference>
<feature type="compositionally biased region" description="Basic and acidic residues" evidence="1">
    <location>
        <begin position="30"/>
        <end position="42"/>
    </location>
</feature>
<feature type="compositionally biased region" description="Polar residues" evidence="1">
    <location>
        <begin position="77"/>
        <end position="97"/>
    </location>
</feature>
<feature type="compositionally biased region" description="Acidic residues" evidence="1">
    <location>
        <begin position="254"/>
        <end position="263"/>
    </location>
</feature>
<protein>
    <submittedName>
        <fullName evidence="2">Uncharacterized protein</fullName>
    </submittedName>
</protein>
<keyword evidence="3" id="KW-1185">Reference proteome</keyword>
<reference evidence="2" key="1">
    <citation type="submission" date="2017-08" db="EMBL/GenBank/DDBJ databases">
        <authorList>
            <person name="Cuomo C."/>
            <person name="Billmyre B."/>
            <person name="Heitman J."/>
        </authorList>
    </citation>
    <scope>NUCLEOTIDE SEQUENCE</scope>
    <source>
        <strain evidence="2">CBS 12478</strain>
    </source>
</reference>
<evidence type="ECO:0000256" key="1">
    <source>
        <dbReference type="SAM" id="MobiDB-lite"/>
    </source>
</evidence>
<gene>
    <name evidence="2" type="ORF">CI109_101278</name>
</gene>
<reference evidence="2" key="2">
    <citation type="submission" date="2024-01" db="EMBL/GenBank/DDBJ databases">
        <title>Comparative genomics of Cryptococcus and Kwoniella reveals pathogenesis evolution and contrasting modes of karyotype evolution via chromosome fusion or intercentromeric recombination.</title>
        <authorList>
            <person name="Coelho M.A."/>
            <person name="David-Palma M."/>
            <person name="Shea T."/>
            <person name="Bowers K."/>
            <person name="McGinley-Smith S."/>
            <person name="Mohammad A.W."/>
            <person name="Gnirke A."/>
            <person name="Yurkov A.M."/>
            <person name="Nowrousian M."/>
            <person name="Sun S."/>
            <person name="Cuomo C.A."/>
            <person name="Heitman J."/>
        </authorList>
    </citation>
    <scope>NUCLEOTIDE SEQUENCE</scope>
    <source>
        <strain evidence="2">CBS 12478</strain>
    </source>
</reference>
<dbReference type="Proteomes" id="UP000322225">
    <property type="component" value="Chromosome 2"/>
</dbReference>
<organism evidence="2 3">
    <name type="scientific">Kwoniella shandongensis</name>
    <dbReference type="NCBI Taxonomy" id="1734106"/>
    <lineage>
        <taxon>Eukaryota</taxon>
        <taxon>Fungi</taxon>
        <taxon>Dikarya</taxon>
        <taxon>Basidiomycota</taxon>
        <taxon>Agaricomycotina</taxon>
        <taxon>Tremellomycetes</taxon>
        <taxon>Tremellales</taxon>
        <taxon>Cryptococcaceae</taxon>
        <taxon>Kwoniella</taxon>
    </lineage>
</organism>
<name>A0AAJ8LE94_9TREE</name>
<feature type="compositionally biased region" description="Low complexity" evidence="1">
    <location>
        <begin position="175"/>
        <end position="192"/>
    </location>
</feature>
<dbReference type="AlphaFoldDB" id="A0AAJ8LE94"/>
<evidence type="ECO:0000313" key="2">
    <source>
        <dbReference type="EMBL" id="WWD16846.1"/>
    </source>
</evidence>
<evidence type="ECO:0000313" key="3">
    <source>
        <dbReference type="Proteomes" id="UP000322225"/>
    </source>
</evidence>
<sequence length="263" mass="28649">MIRYKKGTYSPWNSKEPDTFISKHHIMSSSRRELRERMERAGHRPPTPKQLRRPRPNKEQSTVHSTSHRADSRPARQVTSQSSQLSRAGTFGSTGFNVSAGYAQPRSPASPEDRYFTVSIPVAPGDTDDGESCSESCSEASSYGGIEARTQTVFSHPDRTAEINRWVRDCDDGRQTAGSGTSRSSASTRAGGDQASASCGSRSSMRGATPSLSGSSSGQRTRNRTEERQAALKHKFGDGSGSRRKKSHYGGPDADPDVTDFEE</sequence>
<feature type="compositionally biased region" description="Basic and acidic residues" evidence="1">
    <location>
        <begin position="156"/>
        <end position="174"/>
    </location>
</feature>
<proteinExistence type="predicted"/>
<feature type="region of interest" description="Disordered" evidence="1">
    <location>
        <begin position="148"/>
        <end position="263"/>
    </location>
</feature>
<accession>A0AAJ8LE94</accession>
<dbReference type="RefSeq" id="XP_031859318.2">
    <property type="nucleotide sequence ID" value="XM_032006483.2"/>
</dbReference>
<dbReference type="KEGG" id="ksn:43590641"/>
<feature type="compositionally biased region" description="Polar residues" evidence="1">
    <location>
        <begin position="195"/>
        <end position="220"/>
    </location>
</feature>